<sequence length="177" mass="20503">MMTNQGKRLFLALGFNRKTQRQISQYQNQFATWGSLVSTTNLHQTLAFLGQLGEEQEQQLRLWCRQISAAGFKQICDHFGYWRKPQIIYLAPDLPPPQLLSLVTSLHQITDALGIEREQRPYQPHITLCRKVRQPPELADLAVDISFHADHFALFQSRSDATGVRYIELERWPLLSN</sequence>
<dbReference type="NCBIfam" id="TIGR02258">
    <property type="entry name" value="2_5_ligase"/>
    <property type="match status" value="1"/>
</dbReference>
<dbReference type="HAMAP" id="MF_01940">
    <property type="entry name" value="RNA_CPDase"/>
    <property type="match status" value="1"/>
</dbReference>
<evidence type="ECO:0000256" key="2">
    <source>
        <dbReference type="HAMAP-Rule" id="MF_01940"/>
    </source>
</evidence>
<evidence type="ECO:0000313" key="5">
    <source>
        <dbReference type="Proteomes" id="UP000292554"/>
    </source>
</evidence>
<dbReference type="Proteomes" id="UP000292554">
    <property type="component" value="Unassembled WGS sequence"/>
</dbReference>
<feature type="short sequence motif" description="HXTX 1" evidence="2">
    <location>
        <begin position="43"/>
        <end position="46"/>
    </location>
</feature>
<evidence type="ECO:0000259" key="3">
    <source>
        <dbReference type="Pfam" id="PF02834"/>
    </source>
</evidence>
<feature type="active site" description="Proton donor" evidence="2">
    <location>
        <position position="43"/>
    </location>
</feature>
<protein>
    <recommendedName>
        <fullName evidence="2">RNA 2',3'-cyclic phosphodiesterase</fullName>
        <shortName evidence="2">RNA 2',3'-CPDase</shortName>
        <ecNumber evidence="2">3.1.4.58</ecNumber>
    </recommendedName>
</protein>
<gene>
    <name evidence="4" type="primary">thpR</name>
    <name evidence="4" type="ORF">EZV61_02010</name>
</gene>
<dbReference type="EMBL" id="SJXE01000001">
    <property type="protein sequence ID" value="TCI04769.1"/>
    <property type="molecule type" value="Genomic_DNA"/>
</dbReference>
<comment type="function">
    <text evidence="2">Hydrolyzes RNA 2',3'-cyclic phosphodiester to an RNA 2'-phosphomonoester.</text>
</comment>
<feature type="active site" description="Proton acceptor" evidence="2">
    <location>
        <position position="125"/>
    </location>
</feature>
<dbReference type="InterPro" id="IPR009097">
    <property type="entry name" value="Cyclic_Pdiesterase"/>
</dbReference>
<dbReference type="InterPro" id="IPR004175">
    <property type="entry name" value="RNA_CPDase"/>
</dbReference>
<evidence type="ECO:0000256" key="1">
    <source>
        <dbReference type="ARBA" id="ARBA00022801"/>
    </source>
</evidence>
<name>A0ABY2ANJ4_9GAMM</name>
<accession>A0ABY2ANJ4</accession>
<dbReference type="SUPFAM" id="SSF55144">
    <property type="entry name" value="LigT-like"/>
    <property type="match status" value="1"/>
</dbReference>
<dbReference type="Gene3D" id="3.90.1140.10">
    <property type="entry name" value="Cyclic phosphodiesterase"/>
    <property type="match status" value="1"/>
</dbReference>
<dbReference type="PANTHER" id="PTHR35561">
    <property type="entry name" value="RNA 2',3'-CYCLIC PHOSPHODIESTERASE"/>
    <property type="match status" value="1"/>
</dbReference>
<comment type="catalytic activity">
    <reaction evidence="2">
        <text>a 3'-end 2',3'-cyclophospho-ribonucleotide-RNA + H2O = a 3'-end 2'-phospho-ribonucleotide-RNA + H(+)</text>
        <dbReference type="Rhea" id="RHEA:11828"/>
        <dbReference type="Rhea" id="RHEA-COMP:10464"/>
        <dbReference type="Rhea" id="RHEA-COMP:17353"/>
        <dbReference type="ChEBI" id="CHEBI:15377"/>
        <dbReference type="ChEBI" id="CHEBI:15378"/>
        <dbReference type="ChEBI" id="CHEBI:83064"/>
        <dbReference type="ChEBI" id="CHEBI:173113"/>
        <dbReference type="EC" id="3.1.4.58"/>
    </reaction>
</comment>
<reference evidence="4 5" key="1">
    <citation type="submission" date="2019-02" db="EMBL/GenBank/DDBJ databases">
        <title>Corallincola luteus sp. nov., a marine bacterium isolated from surface sediment of Bohai Sea in China.</title>
        <authorList>
            <person name="Ren Q."/>
        </authorList>
    </citation>
    <scope>NUCLEOTIDE SEQUENCE [LARGE SCALE GENOMIC DNA]</scope>
    <source>
        <strain evidence="4 5">DASS28</strain>
    </source>
</reference>
<comment type="similarity">
    <text evidence="2">Belongs to the 2H phosphoesterase superfamily. ThpR family.</text>
</comment>
<keyword evidence="1 2" id="KW-0378">Hydrolase</keyword>
<comment type="caution">
    <text evidence="4">The sequence shown here is derived from an EMBL/GenBank/DDBJ whole genome shotgun (WGS) entry which is preliminary data.</text>
</comment>
<keyword evidence="5" id="KW-1185">Reference proteome</keyword>
<proteinExistence type="inferred from homology"/>
<dbReference type="EC" id="3.1.4.58" evidence="2"/>
<dbReference type="PANTHER" id="PTHR35561:SF1">
    <property type="entry name" value="RNA 2',3'-CYCLIC PHOSPHODIESTERASE"/>
    <property type="match status" value="1"/>
</dbReference>
<evidence type="ECO:0000313" key="4">
    <source>
        <dbReference type="EMBL" id="TCI04769.1"/>
    </source>
</evidence>
<feature type="short sequence motif" description="HXTX 2" evidence="2">
    <location>
        <begin position="125"/>
        <end position="128"/>
    </location>
</feature>
<feature type="domain" description="Phosphoesterase HXTX" evidence="3">
    <location>
        <begin position="96"/>
        <end position="166"/>
    </location>
</feature>
<dbReference type="Pfam" id="PF02834">
    <property type="entry name" value="LigT_PEase"/>
    <property type="match status" value="1"/>
</dbReference>
<organism evidence="4 5">
    <name type="scientific">Corallincola luteus</name>
    <dbReference type="NCBI Taxonomy" id="1775177"/>
    <lineage>
        <taxon>Bacteria</taxon>
        <taxon>Pseudomonadati</taxon>
        <taxon>Pseudomonadota</taxon>
        <taxon>Gammaproteobacteria</taxon>
        <taxon>Alteromonadales</taxon>
        <taxon>Psychromonadaceae</taxon>
        <taxon>Corallincola</taxon>
    </lineage>
</organism>
<dbReference type="InterPro" id="IPR014051">
    <property type="entry name" value="Phosphoesterase_HXTX"/>
</dbReference>